<dbReference type="RefSeq" id="WP_055153624.1">
    <property type="nucleotide sequence ID" value="NZ_CZAW01000070.1"/>
</dbReference>
<dbReference type="OrthoDB" id="9801824at2"/>
<organism evidence="1 2">
    <name type="scientific">Blautia wexlerae</name>
    <dbReference type="NCBI Taxonomy" id="418240"/>
    <lineage>
        <taxon>Bacteria</taxon>
        <taxon>Bacillati</taxon>
        <taxon>Bacillota</taxon>
        <taxon>Clostridia</taxon>
        <taxon>Lachnospirales</taxon>
        <taxon>Lachnospiraceae</taxon>
        <taxon>Blautia</taxon>
    </lineage>
</organism>
<dbReference type="Proteomes" id="UP000095712">
    <property type="component" value="Unassembled WGS sequence"/>
</dbReference>
<gene>
    <name evidence="1" type="ORF">ERS852523_03901</name>
</gene>
<name>A0A174TL99_9FIRM</name>
<sequence length="100" mass="12301">MIAKNELLKKYNISEDEFEVADIKWEELEYIYKDFSEKRSSYEQKLAEFQKEFLMNISENGIHSIRTRVKDAEHLIVKIIRKRQENYKKYRTLDKYKSEK</sequence>
<protein>
    <submittedName>
        <fullName evidence="1">Uncharacterized protein</fullName>
    </submittedName>
</protein>
<evidence type="ECO:0000313" key="2">
    <source>
        <dbReference type="Proteomes" id="UP000095712"/>
    </source>
</evidence>
<dbReference type="Gene3D" id="3.30.460.10">
    <property type="entry name" value="Beta Polymerase, domain 2"/>
    <property type="match status" value="1"/>
</dbReference>
<proteinExistence type="predicted"/>
<reference evidence="1 2" key="1">
    <citation type="submission" date="2015-09" db="EMBL/GenBank/DDBJ databases">
        <authorList>
            <consortium name="Pathogen Informatics"/>
        </authorList>
    </citation>
    <scope>NUCLEOTIDE SEQUENCE [LARGE SCALE GENOMIC DNA]</scope>
    <source>
        <strain evidence="1 2">2789STDY5834911</strain>
    </source>
</reference>
<dbReference type="InterPro" id="IPR043519">
    <property type="entry name" value="NT_sf"/>
</dbReference>
<dbReference type="AlphaFoldDB" id="A0A174TL99"/>
<evidence type="ECO:0000313" key="1">
    <source>
        <dbReference type="EMBL" id="CUQ08608.1"/>
    </source>
</evidence>
<accession>A0A174TL99</accession>
<dbReference type="EMBL" id="CZAW01000070">
    <property type="protein sequence ID" value="CUQ08608.1"/>
    <property type="molecule type" value="Genomic_DNA"/>
</dbReference>